<dbReference type="InterPro" id="IPR020828">
    <property type="entry name" value="GlycerAld_3-P_DH_NAD(P)-bd"/>
</dbReference>
<evidence type="ECO:0000259" key="13">
    <source>
        <dbReference type="SMART" id="SM00846"/>
    </source>
</evidence>
<organism evidence="14 15">
    <name type="scientific">Romeriopsis navalis LEGE 11480</name>
    <dbReference type="NCBI Taxonomy" id="2777977"/>
    <lineage>
        <taxon>Bacteria</taxon>
        <taxon>Bacillati</taxon>
        <taxon>Cyanobacteriota</taxon>
        <taxon>Cyanophyceae</taxon>
        <taxon>Leptolyngbyales</taxon>
        <taxon>Leptolyngbyaceae</taxon>
        <taxon>Romeriopsis</taxon>
        <taxon>Romeriopsis navalis</taxon>
    </lineage>
</organism>
<feature type="domain" description="Glyceraldehyde 3-phosphate dehydrogenase NAD(P) binding" evidence="13">
    <location>
        <begin position="4"/>
        <end position="155"/>
    </location>
</feature>
<feature type="binding site" evidence="8">
    <location>
        <position position="185"/>
    </location>
    <ligand>
        <name>D-glyceraldehyde 3-phosphate</name>
        <dbReference type="ChEBI" id="CHEBI:59776"/>
    </ligand>
</feature>
<dbReference type="GO" id="GO:0050661">
    <property type="term" value="F:NADP binding"/>
    <property type="evidence" value="ECO:0007669"/>
    <property type="project" value="InterPro"/>
</dbReference>
<feature type="binding site" evidence="9">
    <location>
        <position position="121"/>
    </location>
    <ligand>
        <name>NAD(+)</name>
        <dbReference type="ChEBI" id="CHEBI:57540"/>
    </ligand>
</feature>
<dbReference type="PRINTS" id="PR00078">
    <property type="entry name" value="G3PDHDRGNASE"/>
</dbReference>
<accession>A0A928Z2Z0</accession>
<dbReference type="Proteomes" id="UP000625316">
    <property type="component" value="Unassembled WGS sequence"/>
</dbReference>
<dbReference type="PROSITE" id="PS00071">
    <property type="entry name" value="GAPDH"/>
    <property type="match status" value="1"/>
</dbReference>
<dbReference type="EC" id="1.2.1.-" evidence="12"/>
<dbReference type="InterPro" id="IPR020830">
    <property type="entry name" value="GlycerAld_3-P_DH_AS"/>
</dbReference>
<dbReference type="GO" id="GO:0006006">
    <property type="term" value="P:glucose metabolic process"/>
    <property type="evidence" value="ECO:0007669"/>
    <property type="project" value="InterPro"/>
</dbReference>
<feature type="binding site" evidence="8">
    <location>
        <begin position="154"/>
        <end position="156"/>
    </location>
    <ligand>
        <name>D-glyceraldehyde 3-phosphate</name>
        <dbReference type="ChEBI" id="CHEBI:59776"/>
    </ligand>
</feature>
<evidence type="ECO:0000256" key="4">
    <source>
        <dbReference type="ARBA" id="ARBA00023002"/>
    </source>
</evidence>
<proteinExistence type="inferred from homology"/>
<dbReference type="PANTHER" id="PTHR10836:SF76">
    <property type="entry name" value="GLYCERALDEHYDE-3-PHOSPHATE DEHYDROGENASE-RELATED"/>
    <property type="match status" value="1"/>
</dbReference>
<sequence>MAKLKVGINGFGRIGRLVLRAGLKNPDIEFVGINDLFPPENLAYLFKYDSTHGVYPGTVAATDEGIVIDGKLLPCSAIKDPSELPWGEEQVDYVVEATGLFTTKETAGKHLQAGAHRVIISAPTKDPDAVKTLLMGVNHEQFDVNTDTVVSNASCTTNCLAPLAKVINDKFGLEEGLMTTVHAMTATQPTVDGPSKKDMRGGRGASQNIIPASTGAAKAVGLVLPELQGKLTGMAFRVPTPDVSVVDLTFRTAKPASYADICAAMKAAANNGLNKIVAYTEDAVVSSDFQDDPHSCIFDATAGMALNDRFFKVVAWYDNEWGYSNRIIDLMMFMADKDGILSAEAREFAHA</sequence>
<dbReference type="SUPFAM" id="SSF51735">
    <property type="entry name" value="NAD(P)-binding Rossmann-fold domains"/>
    <property type="match status" value="1"/>
</dbReference>
<keyword evidence="4 12" id="KW-0560">Oxidoreductase</keyword>
<dbReference type="Gene3D" id="3.40.50.720">
    <property type="entry name" value="NAD(P)-binding Rossmann-like Domain"/>
    <property type="match status" value="1"/>
</dbReference>
<dbReference type="InterPro" id="IPR020829">
    <property type="entry name" value="GlycerAld_3-P_DH_cat"/>
</dbReference>
<evidence type="ECO:0000256" key="11">
    <source>
        <dbReference type="RuleBase" id="RU000397"/>
    </source>
</evidence>
<name>A0A928Z2Z0_9CYAN</name>
<dbReference type="NCBIfam" id="TIGR01534">
    <property type="entry name" value="GAPDH-I"/>
    <property type="match status" value="1"/>
</dbReference>
<evidence type="ECO:0000256" key="1">
    <source>
        <dbReference type="ARBA" id="ARBA00003501"/>
    </source>
</evidence>
<dbReference type="AlphaFoldDB" id="A0A928Z2Z0"/>
<feature type="binding site" evidence="8">
    <location>
        <position position="237"/>
    </location>
    <ligand>
        <name>D-glyceraldehyde 3-phosphate</name>
        <dbReference type="ChEBI" id="CHEBI:59776"/>
    </ligand>
</feature>
<dbReference type="PIRSF" id="PIRSF000149">
    <property type="entry name" value="GAP_DH"/>
    <property type="match status" value="1"/>
</dbReference>
<comment type="catalytic activity">
    <reaction evidence="6">
        <text>D-glyceraldehyde 3-phosphate + phosphate + NAD(+) = (2R)-3-phospho-glyceroyl phosphate + NADH + H(+)</text>
        <dbReference type="Rhea" id="RHEA:10300"/>
        <dbReference type="ChEBI" id="CHEBI:15378"/>
        <dbReference type="ChEBI" id="CHEBI:43474"/>
        <dbReference type="ChEBI" id="CHEBI:57540"/>
        <dbReference type="ChEBI" id="CHEBI:57604"/>
        <dbReference type="ChEBI" id="CHEBI:57945"/>
        <dbReference type="ChEBI" id="CHEBI:59776"/>
        <dbReference type="EC" id="1.2.1.12"/>
    </reaction>
</comment>
<reference evidence="14" key="1">
    <citation type="submission" date="2020-10" db="EMBL/GenBank/DDBJ databases">
        <authorList>
            <person name="Castelo-Branco R."/>
            <person name="Eusebio N."/>
            <person name="Adriana R."/>
            <person name="Vieira A."/>
            <person name="Brugerolle De Fraissinette N."/>
            <person name="Rezende De Castro R."/>
            <person name="Schneider M.P."/>
            <person name="Vasconcelos V."/>
            <person name="Leao P.N."/>
        </authorList>
    </citation>
    <scope>NUCLEOTIDE SEQUENCE</scope>
    <source>
        <strain evidence="14">LEGE 11480</strain>
    </source>
</reference>
<dbReference type="CDD" id="cd05214">
    <property type="entry name" value="GAPDH_I_N"/>
    <property type="match status" value="1"/>
</dbReference>
<dbReference type="PANTHER" id="PTHR10836">
    <property type="entry name" value="GLYCERALDEHYDE 3-PHOSPHATE DEHYDROGENASE"/>
    <property type="match status" value="1"/>
</dbReference>
<evidence type="ECO:0000313" key="15">
    <source>
        <dbReference type="Proteomes" id="UP000625316"/>
    </source>
</evidence>
<feature type="active site" description="Nucleophile" evidence="7">
    <location>
        <position position="155"/>
    </location>
</feature>
<keyword evidence="9" id="KW-0547">Nucleotide-binding</keyword>
<dbReference type="FunFam" id="3.30.360.10:FF:000001">
    <property type="entry name" value="Glyceraldehyde-3-phosphate dehydrogenase"/>
    <property type="match status" value="1"/>
</dbReference>
<dbReference type="CDD" id="cd18126">
    <property type="entry name" value="GAPDH_I_C"/>
    <property type="match status" value="1"/>
</dbReference>
<evidence type="ECO:0000256" key="2">
    <source>
        <dbReference type="ARBA" id="ARBA00007406"/>
    </source>
</evidence>
<evidence type="ECO:0000256" key="5">
    <source>
        <dbReference type="ARBA" id="ARBA00023027"/>
    </source>
</evidence>
<keyword evidence="15" id="KW-1185">Reference proteome</keyword>
<feature type="binding site" evidence="9">
    <location>
        <begin position="13"/>
        <end position="14"/>
    </location>
    <ligand>
        <name>NAD(+)</name>
        <dbReference type="ChEBI" id="CHEBI:57540"/>
    </ligand>
</feature>
<keyword evidence="5 9" id="KW-0520">NAD</keyword>
<comment type="subunit">
    <text evidence="3">Homotetramer.</text>
</comment>
<feature type="site" description="Activates thiol group during catalysis" evidence="10">
    <location>
        <position position="182"/>
    </location>
</feature>
<evidence type="ECO:0000256" key="7">
    <source>
        <dbReference type="PIRSR" id="PIRSR000149-1"/>
    </source>
</evidence>
<feature type="binding site" evidence="8">
    <location>
        <begin position="214"/>
        <end position="215"/>
    </location>
    <ligand>
        <name>D-glyceraldehyde 3-phosphate</name>
        <dbReference type="ChEBI" id="CHEBI:59776"/>
    </ligand>
</feature>
<evidence type="ECO:0000256" key="3">
    <source>
        <dbReference type="ARBA" id="ARBA00011881"/>
    </source>
</evidence>
<dbReference type="GO" id="GO:0004365">
    <property type="term" value="F:glyceraldehyde-3-phosphate dehydrogenase (NAD+) (phosphorylating) activity"/>
    <property type="evidence" value="ECO:0007669"/>
    <property type="project" value="UniProtKB-EC"/>
</dbReference>
<comment type="similarity">
    <text evidence="2 11">Belongs to the glyceraldehyde-3-phosphate dehydrogenase family.</text>
</comment>
<gene>
    <name evidence="14" type="primary">gap</name>
    <name evidence="14" type="ORF">IQ266_10100</name>
</gene>
<protein>
    <recommendedName>
        <fullName evidence="12">Glyceraldehyde-3-phosphate dehydrogenase</fullName>
        <ecNumber evidence="12">1.2.1.-</ecNumber>
    </recommendedName>
</protein>
<comment type="caution">
    <text evidence="14">The sequence shown here is derived from an EMBL/GenBank/DDBJ whole genome shotgun (WGS) entry which is preliminary data.</text>
</comment>
<dbReference type="InterPro" id="IPR020831">
    <property type="entry name" value="GlycerAld/Erythrose_P_DH"/>
</dbReference>
<evidence type="ECO:0000256" key="9">
    <source>
        <dbReference type="PIRSR" id="PIRSR000149-3"/>
    </source>
</evidence>
<dbReference type="FunFam" id="3.40.50.720:FF:000001">
    <property type="entry name" value="Glyceraldehyde-3-phosphate dehydrogenase"/>
    <property type="match status" value="1"/>
</dbReference>
<dbReference type="Pfam" id="PF02800">
    <property type="entry name" value="Gp_dh_C"/>
    <property type="match status" value="1"/>
</dbReference>
<evidence type="ECO:0000256" key="10">
    <source>
        <dbReference type="PIRSR" id="PIRSR000149-4"/>
    </source>
</evidence>
<dbReference type="RefSeq" id="WP_264324906.1">
    <property type="nucleotide sequence ID" value="NZ_JADEXQ010000028.1"/>
</dbReference>
<feature type="binding site" evidence="9">
    <location>
        <position position="35"/>
    </location>
    <ligand>
        <name>NAD(+)</name>
        <dbReference type="ChEBI" id="CHEBI:57540"/>
    </ligand>
</feature>
<dbReference type="SMART" id="SM00846">
    <property type="entry name" value="Gp_dh_N"/>
    <property type="match status" value="1"/>
</dbReference>
<dbReference type="Pfam" id="PF00044">
    <property type="entry name" value="Gp_dh_N"/>
    <property type="match status" value="1"/>
</dbReference>
<dbReference type="GO" id="GO:0051287">
    <property type="term" value="F:NAD binding"/>
    <property type="evidence" value="ECO:0007669"/>
    <property type="project" value="InterPro"/>
</dbReference>
<dbReference type="Gene3D" id="3.30.360.10">
    <property type="entry name" value="Dihydrodipicolinate Reductase, domain 2"/>
    <property type="match status" value="1"/>
</dbReference>
<evidence type="ECO:0000313" key="14">
    <source>
        <dbReference type="EMBL" id="MBE9030079.1"/>
    </source>
</evidence>
<dbReference type="EMBL" id="JADEXQ010000028">
    <property type="protein sequence ID" value="MBE9030079.1"/>
    <property type="molecule type" value="Genomic_DNA"/>
</dbReference>
<evidence type="ECO:0000256" key="8">
    <source>
        <dbReference type="PIRSR" id="PIRSR000149-2"/>
    </source>
</evidence>
<evidence type="ECO:0000256" key="6">
    <source>
        <dbReference type="ARBA" id="ARBA00047698"/>
    </source>
</evidence>
<dbReference type="InterPro" id="IPR006424">
    <property type="entry name" value="Glyceraldehyde-3-P_DH_1"/>
</dbReference>
<evidence type="ECO:0000256" key="12">
    <source>
        <dbReference type="RuleBase" id="RU361160"/>
    </source>
</evidence>
<dbReference type="InterPro" id="IPR036291">
    <property type="entry name" value="NAD(P)-bd_dom_sf"/>
</dbReference>
<feature type="binding site" evidence="9">
    <location>
        <position position="319"/>
    </location>
    <ligand>
        <name>NAD(+)</name>
        <dbReference type="ChEBI" id="CHEBI:57540"/>
    </ligand>
</feature>
<comment type="function">
    <text evidence="1">Catalyzes the oxidative phosphorylation of glyceraldehyde 3-phosphate (G3P) to 1,3-bisphosphoglycerate (BPG) using the cofactor NAD. The first reaction step involves the formation of a hemiacetal intermediate between G3P and a cysteine residue, and this hemiacetal intermediate is then oxidized to a thioester, with concomitant reduction of NAD to NADH. The reduced NADH is then exchanged with the second NAD, and the thioester is attacked by a nucleophilic inorganic phosphate to produce BPG.</text>
</comment>
<dbReference type="SUPFAM" id="SSF55347">
    <property type="entry name" value="Glyceraldehyde-3-phosphate dehydrogenase-like, C-terminal domain"/>
    <property type="match status" value="1"/>
</dbReference>